<comment type="caution">
    <text evidence="1">The sequence shown here is derived from an EMBL/GenBank/DDBJ whole genome shotgun (WGS) entry which is preliminary data.</text>
</comment>
<evidence type="ECO:0000313" key="2">
    <source>
        <dbReference type="Proteomes" id="UP000011778"/>
    </source>
</evidence>
<name>M3GFF8_LEPIT</name>
<protein>
    <submittedName>
        <fullName evidence="1">Uncharacterized protein</fullName>
    </submittedName>
</protein>
<sequence length="39" mass="4818">MPFTRRVDYFSSSIKFQIEKEYKEFFNAEEIKTLRDLIP</sequence>
<accession>M3GFF8</accession>
<evidence type="ECO:0000313" key="1">
    <source>
        <dbReference type="EMBL" id="EMG24160.1"/>
    </source>
</evidence>
<proteinExistence type="predicted"/>
<organism evidence="1 2">
    <name type="scientific">Leptospira interrogans serovar Copenhageni str. LT2050</name>
    <dbReference type="NCBI Taxonomy" id="1001598"/>
    <lineage>
        <taxon>Bacteria</taxon>
        <taxon>Pseudomonadati</taxon>
        <taxon>Spirochaetota</taxon>
        <taxon>Spirochaetia</taxon>
        <taxon>Leptospirales</taxon>
        <taxon>Leptospiraceae</taxon>
        <taxon>Leptospira</taxon>
    </lineage>
</organism>
<dbReference type="EMBL" id="AFMD02000019">
    <property type="protein sequence ID" value="EMG24160.1"/>
    <property type="molecule type" value="Genomic_DNA"/>
</dbReference>
<gene>
    <name evidence="1" type="ORF">LEP1GSC150_3803</name>
</gene>
<dbReference type="AlphaFoldDB" id="M3GFF8"/>
<reference evidence="1 2" key="1">
    <citation type="submission" date="2013-02" db="EMBL/GenBank/DDBJ databases">
        <authorList>
            <person name="Harkins D.M."/>
            <person name="Durkin A.S."/>
            <person name="Brinkac L.M."/>
            <person name="Haft D.H."/>
            <person name="Selengut J.D."/>
            <person name="Sanka R."/>
            <person name="DePew J."/>
            <person name="Purushe J."/>
            <person name="Tulsiani S.M."/>
            <person name="Graham G.C."/>
            <person name="Burns M.-A."/>
            <person name="Dohnt M.F."/>
            <person name="Smythe L.D."/>
            <person name="McKay D.B."/>
            <person name="Craig S.B."/>
            <person name="Vinetz J.M."/>
            <person name="Sutton G.G."/>
            <person name="Nierman W.C."/>
            <person name="Fouts D.E."/>
        </authorList>
    </citation>
    <scope>NUCLEOTIDE SEQUENCE [LARGE SCALE GENOMIC DNA]</scope>
    <source>
        <strain evidence="1 2">LT2050</strain>
    </source>
</reference>
<dbReference type="Proteomes" id="UP000011778">
    <property type="component" value="Unassembled WGS sequence"/>
</dbReference>